<dbReference type="InterPro" id="IPR000836">
    <property type="entry name" value="PRTase_dom"/>
</dbReference>
<evidence type="ECO:0000313" key="3">
    <source>
        <dbReference type="Proteomes" id="UP000292424"/>
    </source>
</evidence>
<evidence type="ECO:0000313" key="2">
    <source>
        <dbReference type="EMBL" id="QES90588.1"/>
    </source>
</evidence>
<dbReference type="InterPro" id="IPR029057">
    <property type="entry name" value="PRTase-like"/>
</dbReference>
<dbReference type="CDD" id="cd06223">
    <property type="entry name" value="PRTases_typeI"/>
    <property type="match status" value="1"/>
</dbReference>
<evidence type="ECO:0000256" key="1">
    <source>
        <dbReference type="ARBA" id="ARBA00008007"/>
    </source>
</evidence>
<proteinExistence type="inferred from homology"/>
<dbReference type="EMBL" id="CP044016">
    <property type="protein sequence ID" value="QES90588.1"/>
    <property type="molecule type" value="Genomic_DNA"/>
</dbReference>
<name>A0A5P2G7B3_9BACT</name>
<dbReference type="InterPro" id="IPR051910">
    <property type="entry name" value="ComF/GntX_DNA_util-trans"/>
</dbReference>
<dbReference type="SUPFAM" id="SSF53271">
    <property type="entry name" value="PRTase-like"/>
    <property type="match status" value="1"/>
</dbReference>
<dbReference type="Proteomes" id="UP000292424">
    <property type="component" value="Chromosome"/>
</dbReference>
<keyword evidence="3" id="KW-1185">Reference proteome</keyword>
<dbReference type="PANTHER" id="PTHR47505:SF1">
    <property type="entry name" value="DNA UTILIZATION PROTEIN YHGH"/>
    <property type="match status" value="1"/>
</dbReference>
<dbReference type="RefSeq" id="WP_131331574.1">
    <property type="nucleotide sequence ID" value="NZ_CP044016.1"/>
</dbReference>
<organism evidence="2 3">
    <name type="scientific">Rhizosphaericola mali</name>
    <dbReference type="NCBI Taxonomy" id="2545455"/>
    <lineage>
        <taxon>Bacteria</taxon>
        <taxon>Pseudomonadati</taxon>
        <taxon>Bacteroidota</taxon>
        <taxon>Chitinophagia</taxon>
        <taxon>Chitinophagales</taxon>
        <taxon>Chitinophagaceae</taxon>
        <taxon>Rhizosphaericola</taxon>
    </lineage>
</organism>
<dbReference type="PANTHER" id="PTHR47505">
    <property type="entry name" value="DNA UTILIZATION PROTEIN YHGH"/>
    <property type="match status" value="1"/>
</dbReference>
<sequence length="231" mass="26114">MKTNWLQDFLQIIYPKFCAGCGSDAISSSQPFCLLCESKLPQTHFFKMKENPITNIFKGRLSIENGGSAYYYTNDTAIQTLIYSMKYKEDRNMGIYLGKLLGKKLKESDWFSQIDALVPLPLHKDKEKKRGYNQAELLCQGISQISKCEIITDAVIRNKATTSQTHKSRTERILAMEDKFELKKTERLAGKHILLIDDLVTTGATLEFCGLEILKAADTKLSVATLGKSMH</sequence>
<dbReference type="Gene3D" id="3.40.50.2020">
    <property type="match status" value="1"/>
</dbReference>
<dbReference type="OrthoDB" id="9779910at2"/>
<gene>
    <name evidence="2" type="ORF">E0W69_018655</name>
</gene>
<reference evidence="2 3" key="1">
    <citation type="submission" date="2019-09" db="EMBL/GenBank/DDBJ databases">
        <title>Complete genome sequence of Arachidicoccus sp. B3-10 isolated from apple orchard soil.</title>
        <authorList>
            <person name="Kim H.S."/>
            <person name="Han K.-I."/>
            <person name="Suh M.K."/>
            <person name="Lee K.C."/>
            <person name="Eom M.K."/>
            <person name="Kim J.-S."/>
            <person name="Kang S.W."/>
            <person name="Sin Y."/>
            <person name="Lee J.-S."/>
        </authorList>
    </citation>
    <scope>NUCLEOTIDE SEQUENCE [LARGE SCALE GENOMIC DNA]</scope>
    <source>
        <strain evidence="2 3">B3-10</strain>
    </source>
</reference>
<dbReference type="KEGG" id="arac:E0W69_018655"/>
<accession>A0A5P2G7B3</accession>
<protein>
    <submittedName>
        <fullName evidence="2">ComF family protein</fullName>
    </submittedName>
</protein>
<comment type="similarity">
    <text evidence="1">Belongs to the ComF/GntX family.</text>
</comment>
<dbReference type="AlphaFoldDB" id="A0A5P2G7B3"/>